<dbReference type="InterPro" id="IPR006564">
    <property type="entry name" value="Znf_PMZ"/>
</dbReference>
<dbReference type="PROSITE" id="PS50966">
    <property type="entry name" value="ZF_SWIM"/>
    <property type="match status" value="1"/>
</dbReference>
<gene>
    <name evidence="6" type="primary">LOC107782210</name>
</gene>
<dbReference type="AlphaFoldDB" id="A0A1S3Z2E4"/>
<name>A0A1S3Z2E4_TOBAC</name>
<evidence type="ECO:0000259" key="5">
    <source>
        <dbReference type="PROSITE" id="PS50966"/>
    </source>
</evidence>
<feature type="domain" description="SWIM-type" evidence="5">
    <location>
        <begin position="79"/>
        <end position="111"/>
    </location>
</feature>
<sequence>MILDARDKPILTLLEKLRYLFMARMLANREKGQKWSLGDVCPNIKDILHKNQIAAGEYIPRKSNQWNYEIIGATIRDNWAIDLENRTCSCRKWSIMGIPCKHAIAAIWAKKDDILDYVDDCDKVETYRRIYEHAILPINGPQMWTESTKIPPWPPRMVRNNKRGRKQKVRRKEVDEVGASRTRMKRKQQSLDCSICNKPGHNKRTCKYNIVQPEITSIREKLPIRRGQVEI</sequence>
<dbReference type="STRING" id="4097.A0A1S3Z2E4"/>
<dbReference type="OrthoDB" id="1939383at2759"/>
<dbReference type="PANTHER" id="PTHR31973">
    <property type="entry name" value="POLYPROTEIN, PUTATIVE-RELATED"/>
    <property type="match status" value="1"/>
</dbReference>
<dbReference type="PANTHER" id="PTHR31973:SF191">
    <property type="entry name" value="OS05G0489400 PROTEIN"/>
    <property type="match status" value="1"/>
</dbReference>
<evidence type="ECO:0000256" key="3">
    <source>
        <dbReference type="ARBA" id="ARBA00022833"/>
    </source>
</evidence>
<organism evidence="6">
    <name type="scientific">Nicotiana tabacum</name>
    <name type="common">Common tobacco</name>
    <dbReference type="NCBI Taxonomy" id="4097"/>
    <lineage>
        <taxon>Eukaryota</taxon>
        <taxon>Viridiplantae</taxon>
        <taxon>Streptophyta</taxon>
        <taxon>Embryophyta</taxon>
        <taxon>Tracheophyta</taxon>
        <taxon>Spermatophyta</taxon>
        <taxon>Magnoliopsida</taxon>
        <taxon>eudicotyledons</taxon>
        <taxon>Gunneridae</taxon>
        <taxon>Pentapetalae</taxon>
        <taxon>asterids</taxon>
        <taxon>lamiids</taxon>
        <taxon>Solanales</taxon>
        <taxon>Solanaceae</taxon>
        <taxon>Nicotianoideae</taxon>
        <taxon>Nicotianeae</taxon>
        <taxon>Nicotiana</taxon>
    </lineage>
</organism>
<dbReference type="KEGG" id="nta:107782210"/>
<dbReference type="Pfam" id="PF04434">
    <property type="entry name" value="SWIM"/>
    <property type="match status" value="1"/>
</dbReference>
<keyword evidence="2 4" id="KW-0863">Zinc-finger</keyword>
<evidence type="ECO:0000256" key="4">
    <source>
        <dbReference type="PROSITE-ProRule" id="PRU00325"/>
    </source>
</evidence>
<proteinExistence type="predicted"/>
<keyword evidence="3" id="KW-0862">Zinc</keyword>
<dbReference type="SMART" id="SM00575">
    <property type="entry name" value="ZnF_PMZ"/>
    <property type="match status" value="1"/>
</dbReference>
<keyword evidence="1" id="KW-0479">Metal-binding</keyword>
<reference evidence="6" key="1">
    <citation type="submission" date="2025-08" db="UniProtKB">
        <authorList>
            <consortium name="RefSeq"/>
        </authorList>
    </citation>
    <scope>IDENTIFICATION</scope>
</reference>
<protein>
    <recommendedName>
        <fullName evidence="5">SWIM-type domain-containing protein</fullName>
    </recommendedName>
</protein>
<evidence type="ECO:0000313" key="6">
    <source>
        <dbReference type="RefSeq" id="XP_016458548.1"/>
    </source>
</evidence>
<evidence type="ECO:0000256" key="1">
    <source>
        <dbReference type="ARBA" id="ARBA00022723"/>
    </source>
</evidence>
<dbReference type="OMA" id="SAWCIAR"/>
<dbReference type="RefSeq" id="XP_016458548.1">
    <property type="nucleotide sequence ID" value="XM_016603062.1"/>
</dbReference>
<accession>A0A1S3Z2E4</accession>
<evidence type="ECO:0000256" key="2">
    <source>
        <dbReference type="ARBA" id="ARBA00022771"/>
    </source>
</evidence>
<dbReference type="PaxDb" id="4097-A0A1S3Z2E4"/>
<dbReference type="GO" id="GO:0008270">
    <property type="term" value="F:zinc ion binding"/>
    <property type="evidence" value="ECO:0007669"/>
    <property type="project" value="UniProtKB-KW"/>
</dbReference>
<dbReference type="InterPro" id="IPR007527">
    <property type="entry name" value="Znf_SWIM"/>
</dbReference>